<dbReference type="InterPro" id="IPR001173">
    <property type="entry name" value="Glyco_trans_2-like"/>
</dbReference>
<keyword evidence="2" id="KW-0808">Transferase</keyword>
<proteinExistence type="predicted"/>
<dbReference type="Gene3D" id="3.90.550.10">
    <property type="entry name" value="Spore Coat Polysaccharide Biosynthesis Protein SpsA, Chain A"/>
    <property type="match status" value="1"/>
</dbReference>
<organism evidence="2">
    <name type="scientific">uncultured marine phage</name>
    <dbReference type="NCBI Taxonomy" id="707152"/>
    <lineage>
        <taxon>Viruses</taxon>
        <taxon>environmental samples</taxon>
    </lineage>
</organism>
<gene>
    <name evidence="2" type="ORF">SLAVMIC_00781</name>
</gene>
<accession>A0A8D9CCP6</accession>
<name>A0A8D9CCP6_9VIRU</name>
<dbReference type="InterPro" id="IPR029044">
    <property type="entry name" value="Nucleotide-diphossugar_trans"/>
</dbReference>
<dbReference type="GO" id="GO:0016740">
    <property type="term" value="F:transferase activity"/>
    <property type="evidence" value="ECO:0007669"/>
    <property type="project" value="UniProtKB-KW"/>
</dbReference>
<dbReference type="Pfam" id="PF00535">
    <property type="entry name" value="Glycos_transf_2"/>
    <property type="match status" value="1"/>
</dbReference>
<evidence type="ECO:0000259" key="1">
    <source>
        <dbReference type="Pfam" id="PF00535"/>
    </source>
</evidence>
<dbReference type="EMBL" id="OU342829">
    <property type="protein sequence ID" value="CAG7581314.1"/>
    <property type="molecule type" value="Genomic_DNA"/>
</dbReference>
<evidence type="ECO:0000313" key="2">
    <source>
        <dbReference type="EMBL" id="CAG7581314.1"/>
    </source>
</evidence>
<dbReference type="SUPFAM" id="SSF53448">
    <property type="entry name" value="Nucleotide-diphospho-sugar transferases"/>
    <property type="match status" value="1"/>
</dbReference>
<feature type="domain" description="Glycosyltransferase 2-like" evidence="1">
    <location>
        <begin position="21"/>
        <end position="111"/>
    </location>
</feature>
<reference evidence="2" key="1">
    <citation type="submission" date="2021-06" db="EMBL/GenBank/DDBJ databases">
        <authorList>
            <person name="Gannon L."/>
            <person name="Redgwell R T."/>
            <person name="Michniewski S."/>
            <person name="Harrison D C."/>
            <person name="Millard A."/>
        </authorList>
    </citation>
    <scope>NUCLEOTIDE SEQUENCE</scope>
</reference>
<sequence>MKNFTYIIPFNSSIDDLSNLRKVIKWVNGWNNIQLIVVEHDTNSSKLDIISEPFKLIYIKPKYGVFNKAWAYNAALRVSDSDIVICGDSNTVTNPENLKKGIELLKEYDVVKPYSKTIDIVPSQLNDFKLMDKEIDAPVLGETGERPIYLCTGITIFKKDALQKMGGWEEKFEMDCFEEFQTYKVKKLSKWFKLDGKAYSMPSGKPHNDNTVTKDVNTNNQLKVLSDQHFNNYIMSTYNKLGEKNRYE</sequence>
<protein>
    <submittedName>
        <fullName evidence="2">Putative glycosyltransferase</fullName>
    </submittedName>
</protein>